<accession>A0ABN2ITP2</accession>
<comment type="similarity">
    <text evidence="1 3">Belongs to the GroES chaperonin family.</text>
</comment>
<evidence type="ECO:0000256" key="3">
    <source>
        <dbReference type="RuleBase" id="RU000535"/>
    </source>
</evidence>
<comment type="caution">
    <text evidence="5">The sequence shown here is derived from an EMBL/GenBank/DDBJ whole genome shotgun (WGS) entry which is preliminary data.</text>
</comment>
<feature type="region of interest" description="Disordered" evidence="4">
    <location>
        <begin position="1"/>
        <end position="26"/>
    </location>
</feature>
<dbReference type="CDD" id="cd00320">
    <property type="entry name" value="cpn10"/>
    <property type="match status" value="1"/>
</dbReference>
<dbReference type="EMBL" id="BAAAPM010000003">
    <property type="protein sequence ID" value="GAA1711599.1"/>
    <property type="molecule type" value="Genomic_DNA"/>
</dbReference>
<dbReference type="Gene3D" id="2.30.33.40">
    <property type="entry name" value="GroES chaperonin"/>
    <property type="match status" value="1"/>
</dbReference>
<evidence type="ECO:0000313" key="6">
    <source>
        <dbReference type="Proteomes" id="UP001501138"/>
    </source>
</evidence>
<dbReference type="Proteomes" id="UP001501138">
    <property type="component" value="Unassembled WGS sequence"/>
</dbReference>
<name>A0ABN2ITP2_9MICO</name>
<comment type="subunit">
    <text evidence="3">Heptamer of 7 subunits arranged in a ring.</text>
</comment>
<evidence type="ECO:0000256" key="2">
    <source>
        <dbReference type="ARBA" id="ARBA00023186"/>
    </source>
</evidence>
<proteinExistence type="inferred from homology"/>
<protein>
    <recommendedName>
        <fullName evidence="3">10 kDa chaperonin</fullName>
    </recommendedName>
</protein>
<keyword evidence="2 3" id="KW-0143">Chaperone</keyword>
<dbReference type="Pfam" id="PF00166">
    <property type="entry name" value="Cpn10"/>
    <property type="match status" value="1"/>
</dbReference>
<dbReference type="InterPro" id="IPR011032">
    <property type="entry name" value="GroES-like_sf"/>
</dbReference>
<sequence>MTPAAPATGQAASGTPPGASSPDAPLPIRMLHDRLLVEPEVDSAERQSTAGLVIPATASGPKRLAWAAVVAKGEHVRQVAVGDRVLYDPEDRAEVDLGGTDYVLLRERDVHGVAETTQEPGATGLYL</sequence>
<organism evidence="5 6">
    <name type="scientific">Isoptericola hypogeus</name>
    <dbReference type="NCBI Taxonomy" id="300179"/>
    <lineage>
        <taxon>Bacteria</taxon>
        <taxon>Bacillati</taxon>
        <taxon>Actinomycetota</taxon>
        <taxon>Actinomycetes</taxon>
        <taxon>Micrococcales</taxon>
        <taxon>Promicromonosporaceae</taxon>
        <taxon>Isoptericola</taxon>
    </lineage>
</organism>
<gene>
    <name evidence="5" type="ORF">GCM10009809_04810</name>
</gene>
<reference evidence="5 6" key="1">
    <citation type="journal article" date="2019" name="Int. J. Syst. Evol. Microbiol.">
        <title>The Global Catalogue of Microorganisms (GCM) 10K type strain sequencing project: providing services to taxonomists for standard genome sequencing and annotation.</title>
        <authorList>
            <consortium name="The Broad Institute Genomics Platform"/>
            <consortium name="The Broad Institute Genome Sequencing Center for Infectious Disease"/>
            <person name="Wu L."/>
            <person name="Ma J."/>
        </authorList>
    </citation>
    <scope>NUCLEOTIDE SEQUENCE [LARGE SCALE GENOMIC DNA]</scope>
    <source>
        <strain evidence="5 6">JCM 15589</strain>
    </source>
</reference>
<dbReference type="PRINTS" id="PR00297">
    <property type="entry name" value="CHAPERONIN10"/>
</dbReference>
<evidence type="ECO:0000313" key="5">
    <source>
        <dbReference type="EMBL" id="GAA1711599.1"/>
    </source>
</evidence>
<dbReference type="InterPro" id="IPR020818">
    <property type="entry name" value="Chaperonin_GroES"/>
</dbReference>
<dbReference type="SMART" id="SM00883">
    <property type="entry name" value="Cpn10"/>
    <property type="match status" value="1"/>
</dbReference>
<dbReference type="InterPro" id="IPR037124">
    <property type="entry name" value="Chaperonin_GroES_sf"/>
</dbReference>
<dbReference type="SUPFAM" id="SSF50129">
    <property type="entry name" value="GroES-like"/>
    <property type="match status" value="1"/>
</dbReference>
<keyword evidence="6" id="KW-1185">Reference proteome</keyword>
<comment type="function">
    <text evidence="3">Together with the chaperonin GroEL, plays an essential role in assisting protein folding. The GroEL-GroES system forms a nano-cage that allows encapsulation of the non-native substrate proteins and provides a physical environment optimized to promote and accelerate protein folding. GroES binds to the apical surface of the GroEL ring, thereby capping the opening of the GroEL channel.</text>
</comment>
<evidence type="ECO:0000256" key="4">
    <source>
        <dbReference type="SAM" id="MobiDB-lite"/>
    </source>
</evidence>
<evidence type="ECO:0000256" key="1">
    <source>
        <dbReference type="ARBA" id="ARBA00006975"/>
    </source>
</evidence>